<dbReference type="PANTHER" id="PTHR38221:SF1">
    <property type="entry name" value="OVULE PROTEIN"/>
    <property type="match status" value="1"/>
</dbReference>
<feature type="compositionally biased region" description="Basic and acidic residues" evidence="1">
    <location>
        <begin position="268"/>
        <end position="291"/>
    </location>
</feature>
<reference evidence="2 3" key="1">
    <citation type="submission" date="2021-09" db="EMBL/GenBank/DDBJ databases">
        <title>Genomic insights and catalytic innovation underlie evolution of tropane alkaloids biosynthesis.</title>
        <authorList>
            <person name="Wang Y.-J."/>
            <person name="Tian T."/>
            <person name="Huang J.-P."/>
            <person name="Huang S.-X."/>
        </authorList>
    </citation>
    <scope>NUCLEOTIDE SEQUENCE [LARGE SCALE GENOMIC DNA]</scope>
    <source>
        <strain evidence="2">KIB-2018</strain>
        <tissue evidence="2">Leaf</tissue>
    </source>
</reference>
<name>A0AAV8U8F7_9ROSI</name>
<dbReference type="EMBL" id="JAIWQS010000001">
    <property type="protein sequence ID" value="KAJ8774459.1"/>
    <property type="molecule type" value="Genomic_DNA"/>
</dbReference>
<evidence type="ECO:0000256" key="1">
    <source>
        <dbReference type="SAM" id="MobiDB-lite"/>
    </source>
</evidence>
<feature type="region of interest" description="Disordered" evidence="1">
    <location>
        <begin position="266"/>
        <end position="291"/>
    </location>
</feature>
<dbReference type="Proteomes" id="UP001159364">
    <property type="component" value="Linkage Group LG01"/>
</dbReference>
<feature type="region of interest" description="Disordered" evidence="1">
    <location>
        <begin position="56"/>
        <end position="122"/>
    </location>
</feature>
<proteinExistence type="predicted"/>
<gene>
    <name evidence="2" type="ORF">K2173_016905</name>
</gene>
<organism evidence="2 3">
    <name type="scientific">Erythroxylum novogranatense</name>
    <dbReference type="NCBI Taxonomy" id="1862640"/>
    <lineage>
        <taxon>Eukaryota</taxon>
        <taxon>Viridiplantae</taxon>
        <taxon>Streptophyta</taxon>
        <taxon>Embryophyta</taxon>
        <taxon>Tracheophyta</taxon>
        <taxon>Spermatophyta</taxon>
        <taxon>Magnoliopsida</taxon>
        <taxon>eudicotyledons</taxon>
        <taxon>Gunneridae</taxon>
        <taxon>Pentapetalae</taxon>
        <taxon>rosids</taxon>
        <taxon>fabids</taxon>
        <taxon>Malpighiales</taxon>
        <taxon>Erythroxylaceae</taxon>
        <taxon>Erythroxylum</taxon>
    </lineage>
</organism>
<evidence type="ECO:0000313" key="2">
    <source>
        <dbReference type="EMBL" id="KAJ8774459.1"/>
    </source>
</evidence>
<feature type="compositionally biased region" description="Polar residues" evidence="1">
    <location>
        <begin position="86"/>
        <end position="99"/>
    </location>
</feature>
<dbReference type="PANTHER" id="PTHR38221">
    <property type="entry name" value="BNAA04G14260D PROTEIN"/>
    <property type="match status" value="1"/>
</dbReference>
<keyword evidence="3" id="KW-1185">Reference proteome</keyword>
<comment type="caution">
    <text evidence="2">The sequence shown here is derived from an EMBL/GenBank/DDBJ whole genome shotgun (WGS) entry which is preliminary data.</text>
</comment>
<protein>
    <submittedName>
        <fullName evidence="2">Uncharacterized protein</fullName>
    </submittedName>
</protein>
<evidence type="ECO:0000313" key="3">
    <source>
        <dbReference type="Proteomes" id="UP001159364"/>
    </source>
</evidence>
<sequence>MDSFAFITGLCRVSSSQEELLRRCPFALEPEESDSELFPECSGEFPVDCTGIVMVSPPESPEECHEGANAPTDNNDFFHTPPEGSSLASSQEQHQQQLKRSAAADPGGNLPAERATNDESSVAVDLGRDTDMESDFDSGPVTLFNSTEIRVSKRELPSNDDLCESPLKKSKILKLETPRNSLIADAGNTLDILIKTADKLKYLSEKSQNLGENSKLETPRGCLGTEAESFVVKFMRSIDRLCSLSKDKVKLDKNLVLPTSRSNLDAETLNHSRDADKSKGSHPGRESFPKRKIEFSTDLLDSFQEDEAFRGLRGSRLEGISKETEDSEAIRLLDQREDNPAKKSSNDIGKIRSVLSSVSLICGRENDDKQKHNMRVSLCGKENAREDGMGCDGVQCTASCEELTLLDVLRMLAQDCDHDPCLEKLTIYEAAKRRGLTFP</sequence>
<dbReference type="AlphaFoldDB" id="A0AAV8U8F7"/>
<accession>A0AAV8U8F7</accession>